<dbReference type="InterPro" id="IPR006442">
    <property type="entry name" value="Antitoxin_Phd/YefM"/>
</dbReference>
<comment type="similarity">
    <text evidence="1 2">Belongs to the phD/YefM antitoxin family.</text>
</comment>
<gene>
    <name evidence="3" type="ORF">ABLV49_00030</name>
</gene>
<name>A0AAU7LRS7_9BURK</name>
<dbReference type="RefSeq" id="WP_349279495.1">
    <property type="nucleotide sequence ID" value="NZ_CBCSCU010000005.1"/>
</dbReference>
<dbReference type="SUPFAM" id="SSF143120">
    <property type="entry name" value="YefM-like"/>
    <property type="match status" value="1"/>
</dbReference>
<protein>
    <recommendedName>
        <fullName evidence="2">Antitoxin</fullName>
    </recommendedName>
</protein>
<reference evidence="3" key="1">
    <citation type="submission" date="2024-05" db="EMBL/GenBank/DDBJ databases">
        <authorList>
            <person name="Bunk B."/>
            <person name="Swiderski J."/>
            <person name="Sproer C."/>
            <person name="Thiel V."/>
        </authorList>
    </citation>
    <scope>NUCLEOTIDE SEQUENCE</scope>
    <source>
        <strain evidence="3">DSM 17735</strain>
    </source>
</reference>
<dbReference type="Pfam" id="PF02604">
    <property type="entry name" value="PhdYeFM_antitox"/>
    <property type="match status" value="1"/>
</dbReference>
<dbReference type="NCBIfam" id="TIGR01552">
    <property type="entry name" value="phd_fam"/>
    <property type="match status" value="1"/>
</dbReference>
<accession>A0AAU7LRS7</accession>
<comment type="function">
    <text evidence="2">Antitoxin component of a type II toxin-antitoxin (TA) system.</text>
</comment>
<organism evidence="3">
    <name type="scientific">Polaromonas hydrogenivorans</name>
    <dbReference type="NCBI Taxonomy" id="335476"/>
    <lineage>
        <taxon>Bacteria</taxon>
        <taxon>Pseudomonadati</taxon>
        <taxon>Pseudomonadota</taxon>
        <taxon>Betaproteobacteria</taxon>
        <taxon>Burkholderiales</taxon>
        <taxon>Comamonadaceae</taxon>
        <taxon>Polaromonas</taxon>
    </lineage>
</organism>
<evidence type="ECO:0000256" key="2">
    <source>
        <dbReference type="RuleBase" id="RU362080"/>
    </source>
</evidence>
<evidence type="ECO:0000256" key="1">
    <source>
        <dbReference type="ARBA" id="ARBA00009981"/>
    </source>
</evidence>
<dbReference type="InterPro" id="IPR036165">
    <property type="entry name" value="YefM-like_sf"/>
</dbReference>
<proteinExistence type="inferred from homology"/>
<dbReference type="EMBL" id="CP157675">
    <property type="protein sequence ID" value="XBP70265.1"/>
    <property type="molecule type" value="Genomic_DNA"/>
</dbReference>
<evidence type="ECO:0000313" key="3">
    <source>
        <dbReference type="EMBL" id="XBP70265.1"/>
    </source>
</evidence>
<dbReference type="AlphaFoldDB" id="A0AAU7LRS7"/>
<sequence>MSTWQLQDAKGKFSEVVKRALSEGPQEITVRGESVAVLISRTEYLRLAHPKIGFVEFMRQSPLVGLDLETERQPGLTRETEL</sequence>
<dbReference type="Gene3D" id="3.40.1620.10">
    <property type="entry name" value="YefM-like domain"/>
    <property type="match status" value="1"/>
</dbReference>